<dbReference type="Proteomes" id="UP000075243">
    <property type="component" value="Unassembled WGS sequence"/>
</dbReference>
<evidence type="ECO:0000313" key="3">
    <source>
        <dbReference type="EMBL" id="KYP37945.1"/>
    </source>
</evidence>
<evidence type="ECO:0000259" key="2">
    <source>
        <dbReference type="Pfam" id="PF20167"/>
    </source>
</evidence>
<sequence>MQGHSSRRGLSTTPSSRPRGGGRDQYSSRDLGTIEQNIFLNRAKQQRYVELENKKVIAERQVVLQAGECDEFLGEFQRRNWMRLTDLPEKYNEKIVKEFYANAWPIRRDFEVIRKSWVRGHWVSYDRDAINKLLGEPMVLCEGQSCSYQFIKKNSKHGFNNREAAKFLCLPGQSYESNKGFARRIIRGKMIKITRVWMTFLFANVTPTTHVSDI</sequence>
<dbReference type="Pfam" id="PF20167">
    <property type="entry name" value="Transposase_32"/>
    <property type="match status" value="1"/>
</dbReference>
<dbReference type="OMA" id="CELGATY"/>
<accession>A0A151R6D3</accession>
<organism evidence="3 4">
    <name type="scientific">Cajanus cajan</name>
    <name type="common">Pigeon pea</name>
    <name type="synonym">Cajanus indicus</name>
    <dbReference type="NCBI Taxonomy" id="3821"/>
    <lineage>
        <taxon>Eukaryota</taxon>
        <taxon>Viridiplantae</taxon>
        <taxon>Streptophyta</taxon>
        <taxon>Embryophyta</taxon>
        <taxon>Tracheophyta</taxon>
        <taxon>Spermatophyta</taxon>
        <taxon>Magnoliopsida</taxon>
        <taxon>eudicotyledons</taxon>
        <taxon>Gunneridae</taxon>
        <taxon>Pentapetalae</taxon>
        <taxon>rosids</taxon>
        <taxon>fabids</taxon>
        <taxon>Fabales</taxon>
        <taxon>Fabaceae</taxon>
        <taxon>Papilionoideae</taxon>
        <taxon>50 kb inversion clade</taxon>
        <taxon>NPAAA clade</taxon>
        <taxon>indigoferoid/millettioid clade</taxon>
        <taxon>Phaseoleae</taxon>
        <taxon>Cajanus</taxon>
    </lineage>
</organism>
<gene>
    <name evidence="3" type="ORF">KK1_040835</name>
</gene>
<dbReference type="InterPro" id="IPR046796">
    <property type="entry name" value="Transposase_32_dom"/>
</dbReference>
<keyword evidence="4" id="KW-1185">Reference proteome</keyword>
<proteinExistence type="predicted"/>
<evidence type="ECO:0000313" key="4">
    <source>
        <dbReference type="Proteomes" id="UP000075243"/>
    </source>
</evidence>
<dbReference type="AlphaFoldDB" id="A0A151R6D3"/>
<name>A0A151R6D3_CAJCA</name>
<feature type="region of interest" description="Disordered" evidence="1">
    <location>
        <begin position="1"/>
        <end position="28"/>
    </location>
</feature>
<reference evidence="3" key="1">
    <citation type="journal article" date="2012" name="Nat. Biotechnol.">
        <title>Draft genome sequence of pigeonpea (Cajanus cajan), an orphan legume crop of resource-poor farmers.</title>
        <authorList>
            <person name="Varshney R.K."/>
            <person name="Chen W."/>
            <person name="Li Y."/>
            <person name="Bharti A.K."/>
            <person name="Saxena R.K."/>
            <person name="Schlueter J.A."/>
            <person name="Donoghue M.T."/>
            <person name="Azam S."/>
            <person name="Fan G."/>
            <person name="Whaley A.M."/>
            <person name="Farmer A.D."/>
            <person name="Sheridan J."/>
            <person name="Iwata A."/>
            <person name="Tuteja R."/>
            <person name="Penmetsa R.V."/>
            <person name="Wu W."/>
            <person name="Upadhyaya H.D."/>
            <person name="Yang S.P."/>
            <person name="Shah T."/>
            <person name="Saxena K.B."/>
            <person name="Michael T."/>
            <person name="McCombie W.R."/>
            <person name="Yang B."/>
            <person name="Zhang G."/>
            <person name="Yang H."/>
            <person name="Wang J."/>
            <person name="Spillane C."/>
            <person name="Cook D.R."/>
            <person name="May G.D."/>
            <person name="Xu X."/>
            <person name="Jackson S.A."/>
        </authorList>
    </citation>
    <scope>NUCLEOTIDE SEQUENCE [LARGE SCALE GENOMIC DNA]</scope>
</reference>
<dbReference type="Gramene" id="C.cajan_38737.t">
    <property type="protein sequence ID" value="C.cajan_38737.t.cds1"/>
    <property type="gene ID" value="C.cajan_38737"/>
</dbReference>
<dbReference type="EMBL" id="KQ484052">
    <property type="protein sequence ID" value="KYP37945.1"/>
    <property type="molecule type" value="Genomic_DNA"/>
</dbReference>
<feature type="domain" description="Putative plant transposon protein" evidence="2">
    <location>
        <begin position="77"/>
        <end position="214"/>
    </location>
</feature>
<evidence type="ECO:0000256" key="1">
    <source>
        <dbReference type="SAM" id="MobiDB-lite"/>
    </source>
</evidence>
<protein>
    <recommendedName>
        <fullName evidence="2">Putative plant transposon protein domain-containing protein</fullName>
    </recommendedName>
</protein>